<keyword evidence="4" id="KW-0788">Thiol protease</keyword>
<evidence type="ECO:0000259" key="5">
    <source>
        <dbReference type="PROSITE" id="PS51935"/>
    </source>
</evidence>
<evidence type="ECO:0000256" key="3">
    <source>
        <dbReference type="ARBA" id="ARBA00022801"/>
    </source>
</evidence>
<keyword evidence="2" id="KW-0645">Protease</keyword>
<name>A0A1I4LRD2_9FIRM</name>
<dbReference type="OrthoDB" id="9808890at2"/>
<dbReference type="InterPro" id="IPR000064">
    <property type="entry name" value="NLP_P60_dom"/>
</dbReference>
<dbReference type="PROSITE" id="PS51935">
    <property type="entry name" value="NLPC_P60"/>
    <property type="match status" value="1"/>
</dbReference>
<dbReference type="STRING" id="29563.SAMN02983006_02387"/>
<organism evidence="6 7">
    <name type="scientific">Halanaerobium salsuginis</name>
    <dbReference type="NCBI Taxonomy" id="29563"/>
    <lineage>
        <taxon>Bacteria</taxon>
        <taxon>Bacillati</taxon>
        <taxon>Bacillota</taxon>
        <taxon>Clostridia</taxon>
        <taxon>Halanaerobiales</taxon>
        <taxon>Halanaerobiaceae</taxon>
        <taxon>Halanaerobium</taxon>
    </lineage>
</organism>
<sequence length="128" mass="14798">MNPEKYLNKKYKFNGRGKGGYDCLGLVVDFLADNGVILPDTDGRIIESDWMTKDKNRLPNGLSLYCDQVNIKDKQPLDVVVFLIGGIPRHAGVLIDDYKFIHIFDNSTARISKFDKWKKRLHSIWRVR</sequence>
<reference evidence="6 7" key="1">
    <citation type="submission" date="2016-10" db="EMBL/GenBank/DDBJ databases">
        <authorList>
            <person name="de Groot N.N."/>
        </authorList>
    </citation>
    <scope>NUCLEOTIDE SEQUENCE [LARGE SCALE GENOMIC DNA]</scope>
    <source>
        <strain evidence="6 7">ATCC 51327</strain>
    </source>
</reference>
<proteinExistence type="inferred from homology"/>
<dbReference type="AlphaFoldDB" id="A0A1I4LRD2"/>
<gene>
    <name evidence="6" type="ORF">SAMN02983006_02387</name>
</gene>
<protein>
    <submittedName>
        <fullName evidence="6">NlpC/P60 family protein</fullName>
    </submittedName>
</protein>
<evidence type="ECO:0000256" key="1">
    <source>
        <dbReference type="ARBA" id="ARBA00007074"/>
    </source>
</evidence>
<dbReference type="InterPro" id="IPR038765">
    <property type="entry name" value="Papain-like_cys_pep_sf"/>
</dbReference>
<keyword evidence="3" id="KW-0378">Hydrolase</keyword>
<evidence type="ECO:0000256" key="4">
    <source>
        <dbReference type="ARBA" id="ARBA00022807"/>
    </source>
</evidence>
<dbReference type="Pfam" id="PF00877">
    <property type="entry name" value="NLPC_P60"/>
    <property type="match status" value="1"/>
</dbReference>
<keyword evidence="7" id="KW-1185">Reference proteome</keyword>
<feature type="domain" description="NlpC/P60" evidence="5">
    <location>
        <begin position="1"/>
        <end position="128"/>
    </location>
</feature>
<dbReference type="RefSeq" id="WP_089862412.1">
    <property type="nucleotide sequence ID" value="NZ_FOTI01000043.1"/>
</dbReference>
<dbReference type="EMBL" id="FOTI01000043">
    <property type="protein sequence ID" value="SFL93570.1"/>
    <property type="molecule type" value="Genomic_DNA"/>
</dbReference>
<dbReference type="GO" id="GO:0006508">
    <property type="term" value="P:proteolysis"/>
    <property type="evidence" value="ECO:0007669"/>
    <property type="project" value="UniProtKB-KW"/>
</dbReference>
<evidence type="ECO:0000313" key="7">
    <source>
        <dbReference type="Proteomes" id="UP000199006"/>
    </source>
</evidence>
<comment type="similarity">
    <text evidence="1">Belongs to the peptidase C40 family.</text>
</comment>
<dbReference type="Gene3D" id="3.90.1720.10">
    <property type="entry name" value="endopeptidase domain like (from Nostoc punctiforme)"/>
    <property type="match status" value="1"/>
</dbReference>
<dbReference type="GO" id="GO:0008234">
    <property type="term" value="F:cysteine-type peptidase activity"/>
    <property type="evidence" value="ECO:0007669"/>
    <property type="project" value="UniProtKB-KW"/>
</dbReference>
<dbReference type="SUPFAM" id="SSF54001">
    <property type="entry name" value="Cysteine proteinases"/>
    <property type="match status" value="1"/>
</dbReference>
<evidence type="ECO:0000256" key="2">
    <source>
        <dbReference type="ARBA" id="ARBA00022670"/>
    </source>
</evidence>
<dbReference type="Proteomes" id="UP000199006">
    <property type="component" value="Unassembled WGS sequence"/>
</dbReference>
<evidence type="ECO:0000313" key="6">
    <source>
        <dbReference type="EMBL" id="SFL93570.1"/>
    </source>
</evidence>
<accession>A0A1I4LRD2</accession>